<feature type="domain" description="Signal transduction histidine kinase internal region" evidence="2">
    <location>
        <begin position="165"/>
        <end position="243"/>
    </location>
</feature>
<protein>
    <submittedName>
        <fullName evidence="3">Sensor histidine kinase</fullName>
    </submittedName>
</protein>
<dbReference type="PANTHER" id="PTHR34220:SF7">
    <property type="entry name" value="SENSOR HISTIDINE KINASE YPDA"/>
    <property type="match status" value="1"/>
</dbReference>
<dbReference type="Pfam" id="PF06580">
    <property type="entry name" value="His_kinase"/>
    <property type="match status" value="1"/>
</dbReference>
<keyword evidence="3" id="KW-0418">Kinase</keyword>
<dbReference type="InterPro" id="IPR050640">
    <property type="entry name" value="Bact_2-comp_sensor_kinase"/>
</dbReference>
<keyword evidence="3" id="KW-0808">Transferase</keyword>
<proteinExistence type="predicted"/>
<dbReference type="EMBL" id="NDXW01000001">
    <property type="protein sequence ID" value="RDH46042.1"/>
    <property type="molecule type" value="Genomic_DNA"/>
</dbReference>
<keyword evidence="1" id="KW-1133">Transmembrane helix</keyword>
<comment type="caution">
    <text evidence="3">The sequence shown here is derived from an EMBL/GenBank/DDBJ whole genome shotgun (WGS) entry which is preliminary data.</text>
</comment>
<keyword evidence="1" id="KW-0472">Membrane</keyword>
<feature type="transmembrane region" description="Helical" evidence="1">
    <location>
        <begin position="87"/>
        <end position="114"/>
    </location>
</feature>
<accession>A0A4P9VUM8</accession>
<dbReference type="Proteomes" id="UP000257039">
    <property type="component" value="Unassembled WGS sequence"/>
</dbReference>
<dbReference type="InterPro" id="IPR036890">
    <property type="entry name" value="HATPase_C_sf"/>
</dbReference>
<sequence length="363" mass="41210">MAHNTDLEQPGTLKDDFFLPDLCTTKAVFLLVLLAELIVFVWVLALPQEATFDWNRLALASFFVQWIVLVSAALLCWLRSWLAKKPLWLTLACCYGIVVFVTVTFALAAEWALYLPRGFQPFWQGIDITKLGKYVLLAVILASLFLRYFYVHQQLYYQQQAELQARLQALQSRIHPHFLFNSLNSIASLIVINPDKAEQAVEDLAGLLRATLDDVTLEVTLQREVEVCQQYIRIEQHRFGERLTVNWHMKGVPMDLPIPLLTIQPILENAVLHGIQPIPDGGVIEVTLEYLNDLLILRVVNPLAMYYQQQPGKGNRLALANIQARLQALYGYQAQLSASKSDNMFVTELKYPCQPGVEAGRGE</sequence>
<dbReference type="AlphaFoldDB" id="A0A4P9VUM8"/>
<reference evidence="3 4" key="1">
    <citation type="submission" date="2017-04" db="EMBL/GenBank/DDBJ databases">
        <title>Draft genome sequence of Zooshikella ganghwensis VG4 isolated from Red Sea sediments.</title>
        <authorList>
            <person name="Rehman Z."/>
            <person name="Alam I."/>
            <person name="Kamau A."/>
            <person name="Bajic V."/>
            <person name="Leiknes T."/>
        </authorList>
    </citation>
    <scope>NUCLEOTIDE SEQUENCE [LARGE SCALE GENOMIC DNA]</scope>
    <source>
        <strain evidence="3 4">VG4</strain>
    </source>
</reference>
<feature type="transmembrane region" description="Helical" evidence="1">
    <location>
        <begin position="27"/>
        <end position="45"/>
    </location>
</feature>
<dbReference type="PANTHER" id="PTHR34220">
    <property type="entry name" value="SENSOR HISTIDINE KINASE YPDA"/>
    <property type="match status" value="1"/>
</dbReference>
<dbReference type="GO" id="GO:0016020">
    <property type="term" value="C:membrane"/>
    <property type="evidence" value="ECO:0007669"/>
    <property type="project" value="InterPro"/>
</dbReference>
<dbReference type="InterPro" id="IPR010559">
    <property type="entry name" value="Sig_transdc_His_kin_internal"/>
</dbReference>
<evidence type="ECO:0000313" key="3">
    <source>
        <dbReference type="EMBL" id="RDH46042.1"/>
    </source>
</evidence>
<feature type="transmembrane region" description="Helical" evidence="1">
    <location>
        <begin position="57"/>
        <end position="78"/>
    </location>
</feature>
<gene>
    <name evidence="3" type="ORF">B9G39_22740</name>
</gene>
<feature type="transmembrane region" description="Helical" evidence="1">
    <location>
        <begin position="134"/>
        <end position="150"/>
    </location>
</feature>
<evidence type="ECO:0000259" key="2">
    <source>
        <dbReference type="Pfam" id="PF06580"/>
    </source>
</evidence>
<dbReference type="RefSeq" id="WP_027706646.1">
    <property type="nucleotide sequence ID" value="NZ_JAEVHG010000014.1"/>
</dbReference>
<evidence type="ECO:0000256" key="1">
    <source>
        <dbReference type="SAM" id="Phobius"/>
    </source>
</evidence>
<organism evidence="3 4">
    <name type="scientific">Zooshikella ganghwensis</name>
    <dbReference type="NCBI Taxonomy" id="202772"/>
    <lineage>
        <taxon>Bacteria</taxon>
        <taxon>Pseudomonadati</taxon>
        <taxon>Pseudomonadota</taxon>
        <taxon>Gammaproteobacteria</taxon>
        <taxon>Oceanospirillales</taxon>
        <taxon>Zooshikellaceae</taxon>
        <taxon>Zooshikella</taxon>
    </lineage>
</organism>
<dbReference type="GO" id="GO:0000155">
    <property type="term" value="F:phosphorelay sensor kinase activity"/>
    <property type="evidence" value="ECO:0007669"/>
    <property type="project" value="InterPro"/>
</dbReference>
<keyword evidence="1" id="KW-0812">Transmembrane</keyword>
<dbReference type="SUPFAM" id="SSF55874">
    <property type="entry name" value="ATPase domain of HSP90 chaperone/DNA topoisomerase II/histidine kinase"/>
    <property type="match status" value="1"/>
</dbReference>
<keyword evidence="4" id="KW-1185">Reference proteome</keyword>
<name>A0A4P9VUM8_9GAMM</name>
<dbReference type="Gene3D" id="3.30.565.10">
    <property type="entry name" value="Histidine kinase-like ATPase, C-terminal domain"/>
    <property type="match status" value="1"/>
</dbReference>
<evidence type="ECO:0000313" key="4">
    <source>
        <dbReference type="Proteomes" id="UP000257039"/>
    </source>
</evidence>